<proteinExistence type="predicted"/>
<evidence type="ECO:0000313" key="1">
    <source>
        <dbReference type="EMBL" id="GAG04079.1"/>
    </source>
</evidence>
<name>X0UEA0_9ZZZZ</name>
<reference evidence="1" key="1">
    <citation type="journal article" date="2014" name="Front. Microbiol.">
        <title>High frequency of phylogenetically diverse reductive dehalogenase-homologous genes in deep subseafloor sedimentary metagenomes.</title>
        <authorList>
            <person name="Kawai M."/>
            <person name="Futagami T."/>
            <person name="Toyoda A."/>
            <person name="Takaki Y."/>
            <person name="Nishi S."/>
            <person name="Hori S."/>
            <person name="Arai W."/>
            <person name="Tsubouchi T."/>
            <person name="Morono Y."/>
            <person name="Uchiyama I."/>
            <person name="Ito T."/>
            <person name="Fujiyama A."/>
            <person name="Inagaki F."/>
            <person name="Takami H."/>
        </authorList>
    </citation>
    <scope>NUCLEOTIDE SEQUENCE</scope>
    <source>
        <strain evidence="1">Expedition CK06-06</strain>
    </source>
</reference>
<dbReference type="AlphaFoldDB" id="X0UEA0"/>
<accession>X0UEA0</accession>
<sequence>GMNNQLTNVSIYYIDKYNSTGTGDENLIYFEDGYGFNEDYDFIEIDIPKVENSKLESEKFEVYGLYIEINGVNDTTCNGLITIGLLETCNVLNKTHLSKLNIRVININDLSPEGAPVDAVVKVFDNQTGESITNLISDSGRDGYAYGQTNDIPFWFFKDRIYNFSINIVNITNADFNITLLSPDNQWKPTDSNGVQFYNYTLYGAASITFNIIFTQETNITAYDTAFFNSSGTLEVYWGEELTYSVLFEYTLNNGDTWSAGTDP</sequence>
<comment type="caution">
    <text evidence="1">The sequence shown here is derived from an EMBL/GenBank/DDBJ whole genome shotgun (WGS) entry which is preliminary data.</text>
</comment>
<dbReference type="EMBL" id="BARS01028061">
    <property type="protein sequence ID" value="GAG04079.1"/>
    <property type="molecule type" value="Genomic_DNA"/>
</dbReference>
<gene>
    <name evidence="1" type="ORF">S01H1_44018</name>
</gene>
<feature type="non-terminal residue" evidence="1">
    <location>
        <position position="264"/>
    </location>
</feature>
<feature type="non-terminal residue" evidence="1">
    <location>
        <position position="1"/>
    </location>
</feature>
<organism evidence="1">
    <name type="scientific">marine sediment metagenome</name>
    <dbReference type="NCBI Taxonomy" id="412755"/>
    <lineage>
        <taxon>unclassified sequences</taxon>
        <taxon>metagenomes</taxon>
        <taxon>ecological metagenomes</taxon>
    </lineage>
</organism>
<protein>
    <submittedName>
        <fullName evidence="1">Uncharacterized protein</fullName>
    </submittedName>
</protein>